<gene>
    <name evidence="2" type="ORF">H7F21_07975</name>
</gene>
<evidence type="ECO:0008006" key="4">
    <source>
        <dbReference type="Google" id="ProtNLM"/>
    </source>
</evidence>
<evidence type="ECO:0000313" key="3">
    <source>
        <dbReference type="Proteomes" id="UP000533900"/>
    </source>
</evidence>
<dbReference type="RefSeq" id="WP_185788745.1">
    <property type="nucleotide sequence ID" value="NZ_JACLCP010000002.1"/>
</dbReference>
<sequence>MTNSINKPPIWFWVVSVIALLWNAMGVMAYLADAFMTDEMISQLDERQQAFQMLDFPAWYTACYALAVFCGFLGCVFLLIRKSWAKPFFVISFIAVLGQILHNYVLNDIYADMNLTVNTFELTMAIAIPVVAILLILFSRDAARKNWIN</sequence>
<accession>A0A842IQM9</accession>
<keyword evidence="1" id="KW-1133">Transmembrane helix</keyword>
<feature type="transmembrane region" description="Helical" evidence="1">
    <location>
        <begin position="87"/>
        <end position="105"/>
    </location>
</feature>
<reference evidence="2" key="1">
    <citation type="submission" date="2020-08" db="EMBL/GenBank/DDBJ databases">
        <title>Winogradskyella ouciana sp. nov., isolated from the hadal seawater of the Mariana Trench.</title>
        <authorList>
            <person name="He X."/>
        </authorList>
    </citation>
    <scope>NUCLEOTIDE SEQUENCE [LARGE SCALE GENOMIC DNA]</scope>
    <source>
        <strain evidence="2">KCTC 52348</strain>
    </source>
</reference>
<comment type="caution">
    <text evidence="2">The sequence shown here is derived from an EMBL/GenBank/DDBJ whole genome shotgun (WGS) entry which is preliminary data.</text>
</comment>
<keyword evidence="3" id="KW-1185">Reference proteome</keyword>
<proteinExistence type="predicted"/>
<dbReference type="EMBL" id="JACLCP010000002">
    <property type="protein sequence ID" value="MBC2845025.1"/>
    <property type="molecule type" value="Genomic_DNA"/>
</dbReference>
<keyword evidence="1" id="KW-0812">Transmembrane</keyword>
<dbReference type="Proteomes" id="UP000533900">
    <property type="component" value="Unassembled WGS sequence"/>
</dbReference>
<evidence type="ECO:0000256" key="1">
    <source>
        <dbReference type="SAM" id="Phobius"/>
    </source>
</evidence>
<protein>
    <recommendedName>
        <fullName evidence="4">Sugar transporter</fullName>
    </recommendedName>
</protein>
<evidence type="ECO:0000313" key="2">
    <source>
        <dbReference type="EMBL" id="MBC2845025.1"/>
    </source>
</evidence>
<organism evidence="2 3">
    <name type="scientific">Winogradskyella flava</name>
    <dbReference type="NCBI Taxonomy" id="1884876"/>
    <lineage>
        <taxon>Bacteria</taxon>
        <taxon>Pseudomonadati</taxon>
        <taxon>Bacteroidota</taxon>
        <taxon>Flavobacteriia</taxon>
        <taxon>Flavobacteriales</taxon>
        <taxon>Flavobacteriaceae</taxon>
        <taxon>Winogradskyella</taxon>
    </lineage>
</organism>
<feature type="transmembrane region" description="Helical" evidence="1">
    <location>
        <begin position="117"/>
        <end position="138"/>
    </location>
</feature>
<keyword evidence="1" id="KW-0472">Membrane</keyword>
<name>A0A842IQM9_9FLAO</name>
<dbReference type="AlphaFoldDB" id="A0A842IQM9"/>
<feature type="transmembrane region" description="Helical" evidence="1">
    <location>
        <begin position="58"/>
        <end position="80"/>
    </location>
</feature>